<accession>A0ABV5BSU3</accession>
<dbReference type="CDD" id="cd00254">
    <property type="entry name" value="LT-like"/>
    <property type="match status" value="1"/>
</dbReference>
<dbReference type="Gene3D" id="1.10.530.10">
    <property type="match status" value="1"/>
</dbReference>
<dbReference type="PANTHER" id="PTHR37423:SF2">
    <property type="entry name" value="MEMBRANE-BOUND LYTIC MUREIN TRANSGLYCOSYLASE C"/>
    <property type="match status" value="1"/>
</dbReference>
<dbReference type="PANTHER" id="PTHR37423">
    <property type="entry name" value="SOLUBLE LYTIC MUREIN TRANSGLYCOSYLASE-RELATED"/>
    <property type="match status" value="1"/>
</dbReference>
<name>A0ABV5BSU3_9LEPT</name>
<comment type="caution">
    <text evidence="3">The sequence shown here is derived from an EMBL/GenBank/DDBJ whole genome shotgun (WGS) entry which is preliminary data.</text>
</comment>
<dbReference type="InterPro" id="IPR008258">
    <property type="entry name" value="Transglycosylase_SLT_dom_1"/>
</dbReference>
<dbReference type="InterPro" id="IPR023346">
    <property type="entry name" value="Lysozyme-like_dom_sf"/>
</dbReference>
<evidence type="ECO:0000313" key="3">
    <source>
        <dbReference type="EMBL" id="MFB5738397.1"/>
    </source>
</evidence>
<gene>
    <name evidence="3" type="ORF">ACE5IX_17910</name>
</gene>
<dbReference type="Proteomes" id="UP001580391">
    <property type="component" value="Unassembled WGS sequence"/>
</dbReference>
<protein>
    <submittedName>
        <fullName evidence="3">Lytic transglycosylase domain-containing protein</fullName>
    </submittedName>
</protein>
<keyword evidence="4" id="KW-1185">Reference proteome</keyword>
<reference evidence="3 4" key="1">
    <citation type="submission" date="2024-09" db="EMBL/GenBank/DDBJ databases">
        <title>Taxonomic and Genotyping Characterization of Leptospira Strains isolated from Multiple Sources in Colombia highlights the importance of intermediate species.</title>
        <authorList>
            <person name="Torres Higuera L."/>
            <person name="Rojas Tapias D."/>
            <person name="Jimenez Velasquez S."/>
            <person name="Renjifo Ibanez C."/>
        </authorList>
    </citation>
    <scope>NUCLEOTIDE SEQUENCE [LARGE SCALE GENOMIC DNA]</scope>
    <source>
        <strain evidence="3 4">Lep080</strain>
    </source>
</reference>
<feature type="domain" description="Transglycosylase SLT" evidence="2">
    <location>
        <begin position="98"/>
        <end position="196"/>
    </location>
</feature>
<sequence>MHHKRRLEEMVQPKIRKRYLFVAALPMLYQSFVAPLTGSLSGKETILVPEERELGRIRSFIQTERPSISESELETLSKTVWKEASRIDDSACGILCQEGEKVGLLLGLIRTESEFYKKARSKKNARGYMQIMPGTGSWIGSWEGRSVKEKDLFDTEINLHLGVSYLNYLLEDQEGDLRKALLAYNAGPGAVKKWGGVPSYAENVFAGQEEYLGTRN</sequence>
<evidence type="ECO:0000256" key="1">
    <source>
        <dbReference type="ARBA" id="ARBA00007734"/>
    </source>
</evidence>
<evidence type="ECO:0000313" key="4">
    <source>
        <dbReference type="Proteomes" id="UP001580391"/>
    </source>
</evidence>
<dbReference type="Pfam" id="PF01464">
    <property type="entry name" value="SLT"/>
    <property type="match status" value="1"/>
</dbReference>
<proteinExistence type="inferred from homology"/>
<organism evidence="3 4">
    <name type="scientific">Leptospira wolffii</name>
    <dbReference type="NCBI Taxonomy" id="409998"/>
    <lineage>
        <taxon>Bacteria</taxon>
        <taxon>Pseudomonadati</taxon>
        <taxon>Spirochaetota</taxon>
        <taxon>Spirochaetia</taxon>
        <taxon>Leptospirales</taxon>
        <taxon>Leptospiraceae</taxon>
        <taxon>Leptospira</taxon>
    </lineage>
</organism>
<dbReference type="EMBL" id="JBHILJ010000014">
    <property type="protein sequence ID" value="MFB5738397.1"/>
    <property type="molecule type" value="Genomic_DNA"/>
</dbReference>
<evidence type="ECO:0000259" key="2">
    <source>
        <dbReference type="Pfam" id="PF01464"/>
    </source>
</evidence>
<comment type="similarity">
    <text evidence="1">Belongs to the transglycosylase Slt family.</text>
</comment>
<dbReference type="SUPFAM" id="SSF53955">
    <property type="entry name" value="Lysozyme-like"/>
    <property type="match status" value="1"/>
</dbReference>
<dbReference type="RefSeq" id="WP_246839143.1">
    <property type="nucleotide sequence ID" value="NZ_JBHILI010000012.1"/>
</dbReference>